<name>A0A329BX31_9BURK</name>
<gene>
    <name evidence="2" type="ORF">BX591_11467</name>
</gene>
<dbReference type="Proteomes" id="UP000248918">
    <property type="component" value="Unassembled WGS sequence"/>
</dbReference>
<protein>
    <submittedName>
        <fullName evidence="2">Uncharacterized protein</fullName>
    </submittedName>
</protein>
<comment type="caution">
    <text evidence="2">The sequence shown here is derived from an EMBL/GenBank/DDBJ whole genome shotgun (WGS) entry which is preliminary data.</text>
</comment>
<evidence type="ECO:0000313" key="3">
    <source>
        <dbReference type="Proteomes" id="UP000248918"/>
    </source>
</evidence>
<organism evidence="2 3">
    <name type="scientific">Paraburkholderia bryophila</name>
    <dbReference type="NCBI Taxonomy" id="420952"/>
    <lineage>
        <taxon>Bacteria</taxon>
        <taxon>Pseudomonadati</taxon>
        <taxon>Pseudomonadota</taxon>
        <taxon>Betaproteobacteria</taxon>
        <taxon>Burkholderiales</taxon>
        <taxon>Burkholderiaceae</taxon>
        <taxon>Paraburkholderia</taxon>
    </lineage>
</organism>
<proteinExistence type="predicted"/>
<evidence type="ECO:0000256" key="1">
    <source>
        <dbReference type="SAM" id="MobiDB-lite"/>
    </source>
</evidence>
<reference evidence="2 3" key="1">
    <citation type="submission" date="2018-06" db="EMBL/GenBank/DDBJ databases">
        <title>Genomic Encyclopedia of Type Strains, Phase III (KMG-III): the genomes of soil and plant-associated and newly described type strains.</title>
        <authorList>
            <person name="Whitman W."/>
        </authorList>
    </citation>
    <scope>NUCLEOTIDE SEQUENCE [LARGE SCALE GENOMIC DNA]</scope>
    <source>
        <strain evidence="2 3">LMG 23644</strain>
    </source>
</reference>
<feature type="compositionally biased region" description="Polar residues" evidence="1">
    <location>
        <begin position="21"/>
        <end position="31"/>
    </location>
</feature>
<dbReference type="EMBL" id="QLTK01000014">
    <property type="protein sequence ID" value="RAS26407.1"/>
    <property type="molecule type" value="Genomic_DNA"/>
</dbReference>
<dbReference type="AlphaFoldDB" id="A0A329BX31"/>
<feature type="region of interest" description="Disordered" evidence="1">
    <location>
        <begin position="1"/>
        <end position="36"/>
    </location>
</feature>
<sequence>MAQKWSCATNGLAGEPRTISGRANQSNGTRASQRRVCGDGALEKRVAEALNARPVARGPAGAQVTRRDGGEQGVHPMLMRELTAIWRQADTAYSFGGEWQRSFALGEIADRLAAVISDGAAFSDEGAVAAAPTERRAGDMDAPASSDGFDALRELLELEDLRDTINGRRACGDDELDAIVIDYEKRISLAWARARRVVARGLASEQHVEPQAGAVR</sequence>
<accession>A0A329BX31</accession>
<evidence type="ECO:0000313" key="2">
    <source>
        <dbReference type="EMBL" id="RAS26407.1"/>
    </source>
</evidence>